<organism evidence="1 2">
    <name type="scientific">Alloprevotella tannerae ATCC 51259</name>
    <dbReference type="NCBI Taxonomy" id="626522"/>
    <lineage>
        <taxon>Bacteria</taxon>
        <taxon>Pseudomonadati</taxon>
        <taxon>Bacteroidota</taxon>
        <taxon>Bacteroidia</taxon>
        <taxon>Bacteroidales</taxon>
        <taxon>Prevotellaceae</taxon>
        <taxon>Alloprevotella</taxon>
    </lineage>
</organism>
<reference evidence="1" key="1">
    <citation type="submission" date="2009-09" db="EMBL/GenBank/DDBJ databases">
        <authorList>
            <person name="Weinstock G."/>
            <person name="Sodergren E."/>
            <person name="Clifton S."/>
            <person name="Fulton L."/>
            <person name="Fulton B."/>
            <person name="Courtney L."/>
            <person name="Fronick C."/>
            <person name="Harrison M."/>
            <person name="Strong C."/>
            <person name="Farmer C."/>
            <person name="Delahaunty K."/>
            <person name="Markovic C."/>
            <person name="Hall O."/>
            <person name="Minx P."/>
            <person name="Tomlinson C."/>
            <person name="Mitreva M."/>
            <person name="Nelson J."/>
            <person name="Hou S."/>
            <person name="Wollam A."/>
            <person name="Pepin K.H."/>
            <person name="Johnson M."/>
            <person name="Bhonagiri V."/>
            <person name="Nash W.E."/>
            <person name="Warren W."/>
            <person name="Chinwalla A."/>
            <person name="Mardis E.R."/>
            <person name="Wilson R.K."/>
        </authorList>
    </citation>
    <scope>NUCLEOTIDE SEQUENCE [LARGE SCALE GENOMIC DNA]</scope>
    <source>
        <strain evidence="1">ATCC 51259</strain>
    </source>
</reference>
<dbReference type="STRING" id="626522.GCWU000325_00156"/>
<proteinExistence type="predicted"/>
<gene>
    <name evidence="1" type="ORF">GCWU000325_00156</name>
</gene>
<protein>
    <submittedName>
        <fullName evidence="1">Uncharacterized protein</fullName>
    </submittedName>
</protein>
<comment type="caution">
    <text evidence="1">The sequence shown here is derived from an EMBL/GenBank/DDBJ whole genome shotgun (WGS) entry which is preliminary data.</text>
</comment>
<dbReference type="Proteomes" id="UP000003460">
    <property type="component" value="Unassembled WGS sequence"/>
</dbReference>
<keyword evidence="2" id="KW-1185">Reference proteome</keyword>
<name>C9LD87_9BACT</name>
<dbReference type="HOGENOM" id="CLU_3203676_0_0_10"/>
<dbReference type="EMBL" id="ACIJ02000002">
    <property type="protein sequence ID" value="EEX72991.1"/>
    <property type="molecule type" value="Genomic_DNA"/>
</dbReference>
<accession>C9LD87</accession>
<sequence length="45" mass="5250">MGKASPIIARPVLIYAFFIVMKKPSYRERTCLLSRAYDRFTVVKI</sequence>
<evidence type="ECO:0000313" key="1">
    <source>
        <dbReference type="EMBL" id="EEX72991.1"/>
    </source>
</evidence>
<evidence type="ECO:0000313" key="2">
    <source>
        <dbReference type="Proteomes" id="UP000003460"/>
    </source>
</evidence>
<dbReference type="AlphaFoldDB" id="C9LD87"/>